<comment type="caution">
    <text evidence="2">The sequence shown here is derived from an EMBL/GenBank/DDBJ whole genome shotgun (WGS) entry which is preliminary data.</text>
</comment>
<dbReference type="SUPFAM" id="SSF51695">
    <property type="entry name" value="PLC-like phosphodiesterases"/>
    <property type="match status" value="1"/>
</dbReference>
<dbReference type="InterPro" id="IPR030395">
    <property type="entry name" value="GP_PDE_dom"/>
</dbReference>
<accession>A0ABU0YTL9</accession>
<evidence type="ECO:0000259" key="1">
    <source>
        <dbReference type="PROSITE" id="PS51704"/>
    </source>
</evidence>
<feature type="domain" description="GP-PDE" evidence="1">
    <location>
        <begin position="19"/>
        <end position="276"/>
    </location>
</feature>
<dbReference type="RefSeq" id="WP_379959915.1">
    <property type="nucleotide sequence ID" value="NZ_JAUYVI010000007.1"/>
</dbReference>
<sequence length="299" mass="33263">MVSSRPTYVEYIADPARSCAIVAHRGVWATAPENSLLAIETAIEAGYEVVEIDVRRSADGEFFLLHDDTLERMASLNLVPEQLSLEQLSRLRLRDRDGGVANRVTDQKIPSLKEVFALTRDRIFLDLDIKDNEMLPDVIACARAMGVADQVDFKADLKTRQDLAWILAAMEPHRVPFMAKTHLEASDADLQLELLFGLAPFMCEISFARLDQLADRKRLFREAGIALWVNTLDAVSSAGFTDTAARDDPEGIWGRLIDAGVLAIQTDYPDRLRALLDRRMRREAVGKGTPAMGALPSRG</sequence>
<evidence type="ECO:0000313" key="2">
    <source>
        <dbReference type="EMBL" id="MDQ7250527.1"/>
    </source>
</evidence>
<organism evidence="2 3">
    <name type="scientific">Dongia sedimenti</name>
    <dbReference type="NCBI Taxonomy" id="3064282"/>
    <lineage>
        <taxon>Bacteria</taxon>
        <taxon>Pseudomonadati</taxon>
        <taxon>Pseudomonadota</taxon>
        <taxon>Alphaproteobacteria</taxon>
        <taxon>Rhodospirillales</taxon>
        <taxon>Dongiaceae</taxon>
        <taxon>Dongia</taxon>
    </lineage>
</organism>
<reference evidence="3" key="1">
    <citation type="submission" date="2023-08" db="EMBL/GenBank/DDBJ databases">
        <title>Rhodospirillaceae gen. nov., a novel taxon isolated from the Yangtze River Yuezi River estuary sludge.</title>
        <authorList>
            <person name="Ruan L."/>
        </authorList>
    </citation>
    <scope>NUCLEOTIDE SEQUENCE [LARGE SCALE GENOMIC DNA]</scope>
    <source>
        <strain evidence="3">R-7</strain>
    </source>
</reference>
<dbReference type="PROSITE" id="PS51704">
    <property type="entry name" value="GP_PDE"/>
    <property type="match status" value="1"/>
</dbReference>
<keyword evidence="3" id="KW-1185">Reference proteome</keyword>
<dbReference type="Gene3D" id="3.20.20.190">
    <property type="entry name" value="Phosphatidylinositol (PI) phosphodiesterase"/>
    <property type="match status" value="1"/>
</dbReference>
<dbReference type="Proteomes" id="UP001230156">
    <property type="component" value="Unassembled WGS sequence"/>
</dbReference>
<evidence type="ECO:0000313" key="3">
    <source>
        <dbReference type="Proteomes" id="UP001230156"/>
    </source>
</evidence>
<name>A0ABU0YTL9_9PROT</name>
<dbReference type="EMBL" id="JAUYVI010000007">
    <property type="protein sequence ID" value="MDQ7250527.1"/>
    <property type="molecule type" value="Genomic_DNA"/>
</dbReference>
<dbReference type="PANTHER" id="PTHR46320">
    <property type="entry name" value="GLYCEROPHOSPHODIESTER PHOSPHODIESTERASE 1"/>
    <property type="match status" value="1"/>
</dbReference>
<dbReference type="PANTHER" id="PTHR46320:SF1">
    <property type="entry name" value="GLYCEROPHOSPHODIESTER PHOSPHODIESTERASE 1"/>
    <property type="match status" value="1"/>
</dbReference>
<dbReference type="CDD" id="cd08566">
    <property type="entry name" value="GDPD_AtGDE_like"/>
    <property type="match status" value="1"/>
</dbReference>
<dbReference type="InterPro" id="IPR032160">
    <property type="entry name" value="DUF4996"/>
</dbReference>
<gene>
    <name evidence="2" type="ORF">Q8A70_22750</name>
</gene>
<dbReference type="InterPro" id="IPR017946">
    <property type="entry name" value="PLC-like_Pdiesterase_TIM-brl"/>
</dbReference>
<protein>
    <submittedName>
        <fullName evidence="2">Glycerophosphodiester phosphodiesterase family protein</fullName>
    </submittedName>
</protein>
<dbReference type="Pfam" id="PF16387">
    <property type="entry name" value="DUF4996"/>
    <property type="match status" value="1"/>
</dbReference>
<dbReference type="Pfam" id="PF03009">
    <property type="entry name" value="GDPD"/>
    <property type="match status" value="1"/>
</dbReference>
<proteinExistence type="predicted"/>